<keyword evidence="1 4" id="KW-0378">Hydrolase</keyword>
<dbReference type="PROSITE" id="PS51635">
    <property type="entry name" value="PNPLA"/>
    <property type="match status" value="1"/>
</dbReference>
<dbReference type="GO" id="GO:0016787">
    <property type="term" value="F:hydrolase activity"/>
    <property type="evidence" value="ECO:0007669"/>
    <property type="project" value="UniProtKB-UniRule"/>
</dbReference>
<dbReference type="Pfam" id="PF01734">
    <property type="entry name" value="Patatin"/>
    <property type="match status" value="1"/>
</dbReference>
<evidence type="ECO:0000256" key="2">
    <source>
        <dbReference type="ARBA" id="ARBA00022963"/>
    </source>
</evidence>
<feature type="short sequence motif" description="DGA/G" evidence="4">
    <location>
        <begin position="159"/>
        <end position="161"/>
    </location>
</feature>
<evidence type="ECO:0000313" key="6">
    <source>
        <dbReference type="EMBL" id="SEM78764.1"/>
    </source>
</evidence>
<keyword evidence="7" id="KW-1185">Reference proteome</keyword>
<evidence type="ECO:0000313" key="7">
    <source>
        <dbReference type="Proteomes" id="UP000199158"/>
    </source>
</evidence>
<feature type="active site" description="Nucleophile" evidence="4">
    <location>
        <position position="38"/>
    </location>
</feature>
<dbReference type="AlphaFoldDB" id="A0A1H8B9K9"/>
<dbReference type="InterPro" id="IPR045943">
    <property type="entry name" value="DUF6363"/>
</dbReference>
<evidence type="ECO:0000256" key="4">
    <source>
        <dbReference type="PROSITE-ProRule" id="PRU01161"/>
    </source>
</evidence>
<dbReference type="EMBL" id="FOCG01000001">
    <property type="protein sequence ID" value="SEM78764.1"/>
    <property type="molecule type" value="Genomic_DNA"/>
</dbReference>
<dbReference type="GO" id="GO:0016042">
    <property type="term" value="P:lipid catabolic process"/>
    <property type="evidence" value="ECO:0007669"/>
    <property type="project" value="UniProtKB-UniRule"/>
</dbReference>
<gene>
    <name evidence="6" type="ORF">SAMN05216180_1756</name>
</gene>
<feature type="short sequence motif" description="GXSXG" evidence="4">
    <location>
        <begin position="36"/>
        <end position="40"/>
    </location>
</feature>
<dbReference type="InterPro" id="IPR037483">
    <property type="entry name" value="YjjU-like"/>
</dbReference>
<evidence type="ECO:0000256" key="1">
    <source>
        <dbReference type="ARBA" id="ARBA00022801"/>
    </source>
</evidence>
<dbReference type="InterPro" id="IPR016035">
    <property type="entry name" value="Acyl_Trfase/lysoPLipase"/>
</dbReference>
<dbReference type="Pfam" id="PF19890">
    <property type="entry name" value="DUF6363"/>
    <property type="match status" value="1"/>
</dbReference>
<dbReference type="InterPro" id="IPR050301">
    <property type="entry name" value="NTE"/>
</dbReference>
<dbReference type="Gene3D" id="3.40.1090.10">
    <property type="entry name" value="Cytosolic phospholipase A2 catalytic domain"/>
    <property type="match status" value="2"/>
</dbReference>
<reference evidence="6 7" key="1">
    <citation type="submission" date="2016-10" db="EMBL/GenBank/DDBJ databases">
        <authorList>
            <person name="de Groot N.N."/>
        </authorList>
    </citation>
    <scope>NUCLEOTIDE SEQUENCE [LARGE SCALE GENOMIC DNA]</scope>
    <source>
        <strain evidence="6 7">CGMCC 1.5070</strain>
    </source>
</reference>
<sequence length="298" mass="33427">MKTGLVLEGGGLRGIYTAGVLDTMLELGIQFEYVVGVSAGACNATSYISKQAGRAGRVILQNFMNPRYLGYRNLLLHGSIFGMDFVFNQIPNKFDPFDFDAFESSTVDFEVGATNIETGKTEYFSKEVVSREHFAVVRASSSIPLVAKIVTINGKKYLDGAIGDSIPIKHAMEKGYEKNVIILTQPRGFIKKPAGYTGLRKLYYRRYPKFIEAMENRHNLYNDTLRFIEQLEKEERVLVLAPQKPIPFASFEKNVQGMQKLYQNGIQDAHDNADKIRNFMGVPCAEHIKQPSSDCLKG</sequence>
<dbReference type="InterPro" id="IPR002641">
    <property type="entry name" value="PNPLA_dom"/>
</dbReference>
<evidence type="ECO:0000256" key="3">
    <source>
        <dbReference type="ARBA" id="ARBA00023098"/>
    </source>
</evidence>
<dbReference type="STRING" id="474960.SAMN05216180_1756"/>
<name>A0A1H8B9K9_9FIRM</name>
<dbReference type="PANTHER" id="PTHR14226:SF25">
    <property type="entry name" value="PHOSPHOESTERASE"/>
    <property type="match status" value="1"/>
</dbReference>
<keyword evidence="2 4" id="KW-0442">Lipid degradation</keyword>
<organism evidence="6 7">
    <name type="scientific">Hydrogenoanaerobacterium saccharovorans</name>
    <dbReference type="NCBI Taxonomy" id="474960"/>
    <lineage>
        <taxon>Bacteria</taxon>
        <taxon>Bacillati</taxon>
        <taxon>Bacillota</taxon>
        <taxon>Clostridia</taxon>
        <taxon>Eubacteriales</taxon>
        <taxon>Oscillospiraceae</taxon>
        <taxon>Hydrogenoanaerobacterium</taxon>
    </lineage>
</organism>
<accession>A0A1H8B9K9</accession>
<dbReference type="Proteomes" id="UP000199158">
    <property type="component" value="Unassembled WGS sequence"/>
</dbReference>
<evidence type="ECO:0000259" key="5">
    <source>
        <dbReference type="PROSITE" id="PS51635"/>
    </source>
</evidence>
<dbReference type="SUPFAM" id="SSF52151">
    <property type="entry name" value="FabD/lysophospholipase-like"/>
    <property type="match status" value="1"/>
</dbReference>
<proteinExistence type="predicted"/>
<feature type="domain" description="PNPLA" evidence="5">
    <location>
        <begin position="5"/>
        <end position="172"/>
    </location>
</feature>
<feature type="active site" description="Proton acceptor" evidence="4">
    <location>
        <position position="159"/>
    </location>
</feature>
<protein>
    <submittedName>
        <fullName evidence="6">Predicted phospholipase, patatin/cPLA2 family</fullName>
    </submittedName>
</protein>
<dbReference type="CDD" id="cd07208">
    <property type="entry name" value="Pat_hypo_Ecoli_yjju_like"/>
    <property type="match status" value="1"/>
</dbReference>
<keyword evidence="3 4" id="KW-0443">Lipid metabolism</keyword>
<dbReference type="PANTHER" id="PTHR14226">
    <property type="entry name" value="NEUROPATHY TARGET ESTERASE/SWISS CHEESE D.MELANOGASTER"/>
    <property type="match status" value="1"/>
</dbReference>
<dbReference type="RefSeq" id="WP_205408594.1">
    <property type="nucleotide sequence ID" value="NZ_FOCG01000001.1"/>
</dbReference>
<feature type="short sequence motif" description="GXGXXG" evidence="4">
    <location>
        <begin position="9"/>
        <end position="14"/>
    </location>
</feature>